<organism evidence="8">
    <name type="scientific">marine metagenome</name>
    <dbReference type="NCBI Taxonomy" id="408172"/>
    <lineage>
        <taxon>unclassified sequences</taxon>
        <taxon>metagenomes</taxon>
        <taxon>ecological metagenomes</taxon>
    </lineage>
</organism>
<keyword evidence="4" id="KW-0479">Metal-binding</keyword>
<keyword evidence="5" id="KW-0408">Iron</keyword>
<evidence type="ECO:0000256" key="2">
    <source>
        <dbReference type="ARBA" id="ARBA00022485"/>
    </source>
</evidence>
<evidence type="ECO:0000256" key="4">
    <source>
        <dbReference type="ARBA" id="ARBA00022723"/>
    </source>
</evidence>
<feature type="non-terminal residue" evidence="8">
    <location>
        <position position="1"/>
    </location>
</feature>
<evidence type="ECO:0000313" key="8">
    <source>
        <dbReference type="EMBL" id="SVD53208.1"/>
    </source>
</evidence>
<dbReference type="AlphaFoldDB" id="A0A382W509"/>
<dbReference type="SMART" id="SM00876">
    <property type="entry name" value="BATS"/>
    <property type="match status" value="1"/>
</dbReference>
<keyword evidence="3" id="KW-0949">S-adenosyl-L-methionine</keyword>
<name>A0A382W509_9ZZZZ</name>
<comment type="cofactor">
    <cofactor evidence="1">
        <name>[4Fe-4S] cluster</name>
        <dbReference type="ChEBI" id="CHEBI:49883"/>
    </cofactor>
</comment>
<protein>
    <recommendedName>
        <fullName evidence="7">Radical SAM core domain-containing protein</fullName>
    </recommendedName>
</protein>
<dbReference type="InterPro" id="IPR007197">
    <property type="entry name" value="rSAM"/>
</dbReference>
<dbReference type="InterPro" id="IPR013785">
    <property type="entry name" value="Aldolase_TIM"/>
</dbReference>
<dbReference type="PROSITE" id="PS51918">
    <property type="entry name" value="RADICAL_SAM"/>
    <property type="match status" value="1"/>
</dbReference>
<dbReference type="GO" id="GO:0004076">
    <property type="term" value="F:biotin synthase activity"/>
    <property type="evidence" value="ECO:0007669"/>
    <property type="project" value="InterPro"/>
</dbReference>
<dbReference type="InterPro" id="IPR002684">
    <property type="entry name" value="Biotin_synth/BioAB"/>
</dbReference>
<keyword evidence="2" id="KW-0004">4Fe-4S</keyword>
<dbReference type="InterPro" id="IPR058240">
    <property type="entry name" value="rSAM_sf"/>
</dbReference>
<proteinExistence type="predicted"/>
<sequence length="128" mass="13498">AGLGMCCGGIIGMGENSDDRISLLHTLATLEKHPDSVPVNMLVPVEGTPLADTPPIDPLDLVRTIAVARILMPACRVRLSAGRKTLTREAQTLAFLAGANSIFFGDKLLTTPNNPEDSDTELFSALGV</sequence>
<accession>A0A382W509</accession>
<gene>
    <name evidence="8" type="ORF">METZ01_LOCUS406062</name>
</gene>
<evidence type="ECO:0000256" key="3">
    <source>
        <dbReference type="ARBA" id="ARBA00022691"/>
    </source>
</evidence>
<dbReference type="GO" id="GO:0009102">
    <property type="term" value="P:biotin biosynthetic process"/>
    <property type="evidence" value="ECO:0007669"/>
    <property type="project" value="InterPro"/>
</dbReference>
<evidence type="ECO:0000256" key="1">
    <source>
        <dbReference type="ARBA" id="ARBA00001966"/>
    </source>
</evidence>
<evidence type="ECO:0000259" key="7">
    <source>
        <dbReference type="PROSITE" id="PS51918"/>
    </source>
</evidence>
<dbReference type="GO" id="GO:0051539">
    <property type="term" value="F:4 iron, 4 sulfur cluster binding"/>
    <property type="evidence" value="ECO:0007669"/>
    <property type="project" value="UniProtKB-KW"/>
</dbReference>
<dbReference type="GO" id="GO:0051537">
    <property type="term" value="F:2 iron, 2 sulfur cluster binding"/>
    <property type="evidence" value="ECO:0007669"/>
    <property type="project" value="TreeGrafter"/>
</dbReference>
<dbReference type="InterPro" id="IPR010722">
    <property type="entry name" value="BATS_dom"/>
</dbReference>
<dbReference type="SUPFAM" id="SSF102114">
    <property type="entry name" value="Radical SAM enzymes"/>
    <property type="match status" value="1"/>
</dbReference>
<evidence type="ECO:0000256" key="6">
    <source>
        <dbReference type="ARBA" id="ARBA00023014"/>
    </source>
</evidence>
<dbReference type="Pfam" id="PF06968">
    <property type="entry name" value="BATS"/>
    <property type="match status" value="1"/>
</dbReference>
<dbReference type="EMBL" id="UINC01156660">
    <property type="protein sequence ID" value="SVD53208.1"/>
    <property type="molecule type" value="Genomic_DNA"/>
</dbReference>
<feature type="domain" description="Radical SAM core" evidence="7">
    <location>
        <begin position="1"/>
        <end position="83"/>
    </location>
</feature>
<evidence type="ECO:0000256" key="5">
    <source>
        <dbReference type="ARBA" id="ARBA00023004"/>
    </source>
</evidence>
<dbReference type="GO" id="GO:0046872">
    <property type="term" value="F:metal ion binding"/>
    <property type="evidence" value="ECO:0007669"/>
    <property type="project" value="UniProtKB-KW"/>
</dbReference>
<keyword evidence="6" id="KW-0411">Iron-sulfur</keyword>
<dbReference type="PANTHER" id="PTHR22976:SF2">
    <property type="entry name" value="BIOTIN SYNTHASE, MITOCHONDRIAL"/>
    <property type="match status" value="1"/>
</dbReference>
<dbReference type="PANTHER" id="PTHR22976">
    <property type="entry name" value="BIOTIN SYNTHASE"/>
    <property type="match status" value="1"/>
</dbReference>
<reference evidence="8" key="1">
    <citation type="submission" date="2018-05" db="EMBL/GenBank/DDBJ databases">
        <authorList>
            <person name="Lanie J.A."/>
            <person name="Ng W.-L."/>
            <person name="Kazmierczak K.M."/>
            <person name="Andrzejewski T.M."/>
            <person name="Davidsen T.M."/>
            <person name="Wayne K.J."/>
            <person name="Tettelin H."/>
            <person name="Glass J.I."/>
            <person name="Rusch D."/>
            <person name="Podicherti R."/>
            <person name="Tsui H.-C.T."/>
            <person name="Winkler M.E."/>
        </authorList>
    </citation>
    <scope>NUCLEOTIDE SEQUENCE</scope>
</reference>
<dbReference type="Gene3D" id="3.20.20.70">
    <property type="entry name" value="Aldolase class I"/>
    <property type="match status" value="1"/>
</dbReference>